<dbReference type="RefSeq" id="WP_092648945.1">
    <property type="nucleotide sequence ID" value="NZ_LT629792.1"/>
</dbReference>
<dbReference type="Gene3D" id="2.60.120.260">
    <property type="entry name" value="Galactose-binding domain-like"/>
    <property type="match status" value="1"/>
</dbReference>
<dbReference type="PANTHER" id="PTHR10030">
    <property type="entry name" value="ALPHA-L-FUCOSIDASE"/>
    <property type="match status" value="1"/>
</dbReference>
<dbReference type="Proteomes" id="UP000198976">
    <property type="component" value="Chromosome I"/>
</dbReference>
<keyword evidence="5" id="KW-0326">Glycosidase</keyword>
<reference evidence="8 9" key="1">
    <citation type="submission" date="2016-10" db="EMBL/GenBank/DDBJ databases">
        <authorList>
            <person name="Varghese N."/>
            <person name="Submissions S."/>
        </authorList>
    </citation>
    <scope>NUCLEOTIDE SEQUENCE [LARGE SCALE GENOMIC DNA]</scope>
    <source>
        <strain evidence="8 9">DSM 9169</strain>
    </source>
</reference>
<evidence type="ECO:0000256" key="6">
    <source>
        <dbReference type="SAM" id="MobiDB-lite"/>
    </source>
</evidence>
<keyword evidence="9" id="KW-1185">Reference proteome</keyword>
<dbReference type="InterPro" id="IPR000933">
    <property type="entry name" value="Glyco_hydro_29"/>
</dbReference>
<dbReference type="PANTHER" id="PTHR10030:SF37">
    <property type="entry name" value="ALPHA-L-FUCOSIDASE-RELATED"/>
    <property type="match status" value="1"/>
</dbReference>
<dbReference type="EMBL" id="LT629792">
    <property type="protein sequence ID" value="SDU07649.1"/>
    <property type="molecule type" value="Genomic_DNA"/>
</dbReference>
<keyword evidence="4" id="KW-0378">Hydrolase</keyword>
<gene>
    <name evidence="8" type="ORF">SAMN04489714_2017</name>
</gene>
<organism evidence="8 9">
    <name type="scientific">Schaalia radingae</name>
    <dbReference type="NCBI Taxonomy" id="131110"/>
    <lineage>
        <taxon>Bacteria</taxon>
        <taxon>Bacillati</taxon>
        <taxon>Actinomycetota</taxon>
        <taxon>Actinomycetes</taxon>
        <taxon>Actinomycetales</taxon>
        <taxon>Actinomycetaceae</taxon>
        <taxon>Schaalia</taxon>
    </lineage>
</organism>
<evidence type="ECO:0000256" key="1">
    <source>
        <dbReference type="ARBA" id="ARBA00007951"/>
    </source>
</evidence>
<feature type="domain" description="Glycoside hydrolase family 29 N-terminal" evidence="7">
    <location>
        <begin position="51"/>
        <end position="339"/>
    </location>
</feature>
<dbReference type="SMART" id="SM00812">
    <property type="entry name" value="Alpha_L_fucos"/>
    <property type="match status" value="1"/>
</dbReference>
<evidence type="ECO:0000313" key="9">
    <source>
        <dbReference type="Proteomes" id="UP000198976"/>
    </source>
</evidence>
<sequence length="485" mass="53575">MHAGDALNYLSNVRPSFRQLRWQEMEMYAFIHFGMNTMTDREWGEGHEDPALFTPGNVDTDQWMRALKDAGMTGVILTCKHHDGFCLWPSAYTDHSVASSPYQGDIVAQASESARRFGLKFGVYLSPWDRTEATYGQGVAYDDFFVNQLTELLTNYGPIFSVWFDGANGEGENGKVQYYDWERYFTLIRALQPEAVINICGPDVRWCGNEAGVARPAEWSVLPAELQSAERTQEHSQKADDGTFSREVKSTDEDLGSRAALANYDGPLVWYPAEVDTSIRTGWFHHAAEDEHVRTPDELFAIWRGSVGGNCSLLLNVPPTRKGVLAQPDIDSLKGLGDLVRDFYARRISTVTVDASTSTVPDTLTAQAGTPFDDSYDPLIPALLTAPYWQPDEGDSAPTLTISFDRSTPVSAVIIREAIAEGQRIDRVTVRGILPDGSTVDLGGANSVGYQRIISFDPVELASITVSVEQSRGSVRLAHVWPVSA</sequence>
<dbReference type="Pfam" id="PF01120">
    <property type="entry name" value="Alpha_L_fucos"/>
    <property type="match status" value="1"/>
</dbReference>
<dbReference type="InterPro" id="IPR017853">
    <property type="entry name" value="GH"/>
</dbReference>
<dbReference type="InterPro" id="IPR057739">
    <property type="entry name" value="Glyco_hydro_29_N"/>
</dbReference>
<feature type="compositionally biased region" description="Basic and acidic residues" evidence="6">
    <location>
        <begin position="231"/>
        <end position="249"/>
    </location>
</feature>
<evidence type="ECO:0000256" key="2">
    <source>
        <dbReference type="ARBA" id="ARBA00012662"/>
    </source>
</evidence>
<name>A0ABY0VC76_9ACTO</name>
<accession>A0ABY0VC76</accession>
<proteinExistence type="inferred from homology"/>
<dbReference type="EC" id="3.2.1.51" evidence="2"/>
<comment type="similarity">
    <text evidence="1">Belongs to the glycosyl hydrolase 29 family.</text>
</comment>
<evidence type="ECO:0000259" key="7">
    <source>
        <dbReference type="Pfam" id="PF01120"/>
    </source>
</evidence>
<protein>
    <recommendedName>
        <fullName evidence="2">alpha-L-fucosidase</fullName>
        <ecNumber evidence="2">3.2.1.51</ecNumber>
    </recommendedName>
</protein>
<evidence type="ECO:0000256" key="5">
    <source>
        <dbReference type="ARBA" id="ARBA00023295"/>
    </source>
</evidence>
<keyword evidence="3" id="KW-0732">Signal</keyword>
<evidence type="ECO:0000256" key="3">
    <source>
        <dbReference type="ARBA" id="ARBA00022729"/>
    </source>
</evidence>
<dbReference type="SUPFAM" id="SSF51445">
    <property type="entry name" value="(Trans)glycosidases"/>
    <property type="match status" value="1"/>
</dbReference>
<dbReference type="Gene3D" id="3.20.20.80">
    <property type="entry name" value="Glycosidases"/>
    <property type="match status" value="1"/>
</dbReference>
<feature type="region of interest" description="Disordered" evidence="6">
    <location>
        <begin position="227"/>
        <end position="249"/>
    </location>
</feature>
<evidence type="ECO:0000313" key="8">
    <source>
        <dbReference type="EMBL" id="SDU07649.1"/>
    </source>
</evidence>
<evidence type="ECO:0000256" key="4">
    <source>
        <dbReference type="ARBA" id="ARBA00022801"/>
    </source>
</evidence>